<feature type="transmembrane region" description="Helical" evidence="1">
    <location>
        <begin position="180"/>
        <end position="199"/>
    </location>
</feature>
<dbReference type="PANTHER" id="PTHR11360:SF290">
    <property type="entry name" value="MONOCARBOXYLATE MFS PERMEASE"/>
    <property type="match status" value="1"/>
</dbReference>
<dbReference type="Pfam" id="PF07690">
    <property type="entry name" value="MFS_1"/>
    <property type="match status" value="1"/>
</dbReference>
<feature type="transmembrane region" description="Helical" evidence="1">
    <location>
        <begin position="281"/>
        <end position="300"/>
    </location>
</feature>
<dbReference type="InterPro" id="IPR050327">
    <property type="entry name" value="Proton-linked_MCT"/>
</dbReference>
<dbReference type="PANTHER" id="PTHR11360">
    <property type="entry name" value="MONOCARBOXYLATE TRANSPORTER"/>
    <property type="match status" value="1"/>
</dbReference>
<sequence>MEVPASLTMWISKRAARVFYGWWLVGIGVIAVVMTGGFFFHGFQFYFEPMRKQFGWSRTVLSGAATLARAESGFLGPVGGWLVQKYGARLVMTMGFILFSLGMLLLGMTRNVPLFYISFLLLSIGMGLGSWTPSTALITTWFRKNRAKAIGFMMFGMGLGGFLVAPIVATIINATSWQTTAFISAVFVLVIGLPLTRLIRNNPETMNLVPDGTPFRPINRQGTNLGRENLSAEISFTAREAIKTKSFWLLSIGHGIALMTVSGLNIHLVPFLESGKGFSTLGAAQGLAIMMGAATIAPLFGGILGDRYPKKYLASLTMILHTLAIYLLATSDVTFVVYLALLVQGLAWGVRGPILTAMRGDLFGPKNFPIINGFTQLITMFPQMLAPLLIGYLADQGKYPMGFEIIAYSCIAGFFLFLFIQAPGVNRTNQRKFGAP</sequence>
<proteinExistence type="predicted"/>
<feature type="transmembrane region" description="Helical" evidence="1">
    <location>
        <begin position="405"/>
        <end position="422"/>
    </location>
</feature>
<keyword evidence="1" id="KW-1133">Transmembrane helix</keyword>
<dbReference type="Gene3D" id="1.20.1250.20">
    <property type="entry name" value="MFS general substrate transporter like domains"/>
    <property type="match status" value="2"/>
</dbReference>
<dbReference type="PROSITE" id="PS50850">
    <property type="entry name" value="MFS"/>
    <property type="match status" value="1"/>
</dbReference>
<dbReference type="GO" id="GO:0022857">
    <property type="term" value="F:transmembrane transporter activity"/>
    <property type="evidence" value="ECO:0007669"/>
    <property type="project" value="InterPro"/>
</dbReference>
<dbReference type="EMBL" id="UINC01027107">
    <property type="protein sequence ID" value="SVB05780.1"/>
    <property type="molecule type" value="Genomic_DNA"/>
</dbReference>
<feature type="transmembrane region" description="Helical" evidence="1">
    <location>
        <begin position="114"/>
        <end position="138"/>
    </location>
</feature>
<dbReference type="CDD" id="cd17355">
    <property type="entry name" value="MFS_YcxA_like"/>
    <property type="match status" value="1"/>
</dbReference>
<keyword evidence="1" id="KW-0472">Membrane</keyword>
<evidence type="ECO:0000259" key="2">
    <source>
        <dbReference type="PROSITE" id="PS50850"/>
    </source>
</evidence>
<keyword evidence="1" id="KW-0812">Transmembrane</keyword>
<reference evidence="3" key="1">
    <citation type="submission" date="2018-05" db="EMBL/GenBank/DDBJ databases">
        <authorList>
            <person name="Lanie J.A."/>
            <person name="Ng W.-L."/>
            <person name="Kazmierczak K.M."/>
            <person name="Andrzejewski T.M."/>
            <person name="Davidsen T.M."/>
            <person name="Wayne K.J."/>
            <person name="Tettelin H."/>
            <person name="Glass J.I."/>
            <person name="Rusch D."/>
            <person name="Podicherti R."/>
            <person name="Tsui H.-C.T."/>
            <person name="Winkler M.E."/>
        </authorList>
    </citation>
    <scope>NUCLEOTIDE SEQUENCE</scope>
</reference>
<feature type="transmembrane region" description="Helical" evidence="1">
    <location>
        <begin position="370"/>
        <end position="393"/>
    </location>
</feature>
<feature type="transmembrane region" description="Helical" evidence="1">
    <location>
        <begin position="247"/>
        <end position="269"/>
    </location>
</feature>
<dbReference type="InterPro" id="IPR020846">
    <property type="entry name" value="MFS_dom"/>
</dbReference>
<dbReference type="AlphaFoldDB" id="A0A382AW31"/>
<dbReference type="SUPFAM" id="SSF103473">
    <property type="entry name" value="MFS general substrate transporter"/>
    <property type="match status" value="1"/>
</dbReference>
<name>A0A382AW31_9ZZZZ</name>
<feature type="transmembrane region" description="Helical" evidence="1">
    <location>
        <begin position="90"/>
        <end position="108"/>
    </location>
</feature>
<feature type="transmembrane region" description="Helical" evidence="1">
    <location>
        <begin position="335"/>
        <end position="358"/>
    </location>
</feature>
<dbReference type="InterPro" id="IPR011701">
    <property type="entry name" value="MFS"/>
</dbReference>
<dbReference type="InterPro" id="IPR036259">
    <property type="entry name" value="MFS_trans_sf"/>
</dbReference>
<organism evidence="3">
    <name type="scientific">marine metagenome</name>
    <dbReference type="NCBI Taxonomy" id="408172"/>
    <lineage>
        <taxon>unclassified sequences</taxon>
        <taxon>metagenomes</taxon>
        <taxon>ecological metagenomes</taxon>
    </lineage>
</organism>
<protein>
    <recommendedName>
        <fullName evidence="2">Major facilitator superfamily (MFS) profile domain-containing protein</fullName>
    </recommendedName>
</protein>
<feature type="transmembrane region" description="Helical" evidence="1">
    <location>
        <begin position="312"/>
        <end position="329"/>
    </location>
</feature>
<gene>
    <name evidence="3" type="ORF">METZ01_LOCUS158634</name>
</gene>
<accession>A0A382AW31</accession>
<evidence type="ECO:0000256" key="1">
    <source>
        <dbReference type="SAM" id="Phobius"/>
    </source>
</evidence>
<feature type="transmembrane region" description="Helical" evidence="1">
    <location>
        <begin position="150"/>
        <end position="174"/>
    </location>
</feature>
<feature type="domain" description="Major facilitator superfamily (MFS) profile" evidence="2">
    <location>
        <begin position="14"/>
        <end position="425"/>
    </location>
</feature>
<evidence type="ECO:0000313" key="3">
    <source>
        <dbReference type="EMBL" id="SVB05780.1"/>
    </source>
</evidence>
<feature type="transmembrane region" description="Helical" evidence="1">
    <location>
        <begin position="20"/>
        <end position="43"/>
    </location>
</feature>